<feature type="domain" description="B12-binding" evidence="15">
    <location>
        <begin position="417"/>
        <end position="552"/>
    </location>
</feature>
<evidence type="ECO:0000256" key="6">
    <source>
        <dbReference type="ARBA" id="ARBA00022723"/>
    </source>
</evidence>
<dbReference type="NCBIfam" id="TIGR02082">
    <property type="entry name" value="metH"/>
    <property type="match status" value="1"/>
</dbReference>
<feature type="domain" description="Pterin-binding" evidence="13">
    <location>
        <begin position="29"/>
        <end position="290"/>
    </location>
</feature>
<proteinExistence type="inferred from homology"/>
<dbReference type="PROSITE" id="PS51332">
    <property type="entry name" value="B12_BINDING"/>
    <property type="match status" value="1"/>
</dbReference>
<dbReference type="InterPro" id="IPR003759">
    <property type="entry name" value="Cbl-bd_cap"/>
</dbReference>
<keyword evidence="7" id="KW-0677">Repeat</keyword>
<evidence type="ECO:0000313" key="17">
    <source>
        <dbReference type="EMBL" id="QOR74783.1"/>
    </source>
</evidence>
<dbReference type="PANTHER" id="PTHR45833">
    <property type="entry name" value="METHIONINE SYNTHASE"/>
    <property type="match status" value="1"/>
</dbReference>
<protein>
    <recommendedName>
        <fullName evidence="9 10">Methionine synthase</fullName>
        <ecNumber evidence="9 10">2.1.1.13</ecNumber>
    </recommendedName>
    <alternativeName>
        <fullName evidence="10">5-methyltetrahydrofolate--homocysteine methyltransferase</fullName>
    </alternativeName>
</protein>
<dbReference type="InterPro" id="IPR033706">
    <property type="entry name" value="Met_synthase_B12-bd"/>
</dbReference>
<feature type="domain" description="B12-binding N-terminal" evidence="16">
    <location>
        <begin position="320"/>
        <end position="414"/>
    </location>
</feature>
<comment type="catalytic activity">
    <reaction evidence="10">
        <text>(6S)-5-methyl-5,6,7,8-tetrahydrofolate + L-homocysteine = (6S)-5,6,7,8-tetrahydrofolate + L-methionine</text>
        <dbReference type="Rhea" id="RHEA:11172"/>
        <dbReference type="ChEBI" id="CHEBI:18608"/>
        <dbReference type="ChEBI" id="CHEBI:57453"/>
        <dbReference type="ChEBI" id="CHEBI:57844"/>
        <dbReference type="ChEBI" id="CHEBI:58199"/>
        <dbReference type="EC" id="2.1.1.13"/>
    </reaction>
</comment>
<dbReference type="AlphaFoldDB" id="A0A7M1T731"/>
<dbReference type="Proteomes" id="UP000593605">
    <property type="component" value="Chromosome"/>
</dbReference>
<keyword evidence="10" id="KW-0028">Amino-acid biosynthesis</keyword>
<evidence type="ECO:0000259" key="14">
    <source>
        <dbReference type="PROSITE" id="PS50974"/>
    </source>
</evidence>
<evidence type="ECO:0000256" key="7">
    <source>
        <dbReference type="ARBA" id="ARBA00022737"/>
    </source>
</evidence>
<dbReference type="RefSeq" id="WP_193440743.1">
    <property type="nucleotide sequence ID" value="NZ_CP063145.1"/>
</dbReference>
<dbReference type="FunFam" id="3.20.20.20:FF:000002">
    <property type="entry name" value="Methionine synthase"/>
    <property type="match status" value="1"/>
</dbReference>
<dbReference type="Pfam" id="PF02607">
    <property type="entry name" value="B12-binding_2"/>
    <property type="match status" value="1"/>
</dbReference>
<dbReference type="InterPro" id="IPR036724">
    <property type="entry name" value="Cobalamin-bd_sf"/>
</dbReference>
<dbReference type="CDD" id="cd02069">
    <property type="entry name" value="methionine_synthase_B12_BD"/>
    <property type="match status" value="1"/>
</dbReference>
<dbReference type="InterPro" id="IPR006158">
    <property type="entry name" value="Cobalamin-bd"/>
</dbReference>
<evidence type="ECO:0000256" key="5">
    <source>
        <dbReference type="ARBA" id="ARBA00022691"/>
    </source>
</evidence>
<reference evidence="17 18" key="1">
    <citation type="submission" date="2020-10" db="EMBL/GenBank/DDBJ databases">
        <title>Complete genome of Cruoricapor ignavus strain M1214 isolated from the blood culture of a febrile patient.</title>
        <authorList>
            <person name="Guglielmino C.J.D."/>
        </authorList>
    </citation>
    <scope>NUCLEOTIDE SEQUENCE [LARGE SCALE GENOMIC DNA]</scope>
    <source>
        <strain evidence="17 18">M1214</strain>
    </source>
</reference>
<keyword evidence="4 10" id="KW-0808">Transferase</keyword>
<dbReference type="PROSITE" id="PS50972">
    <property type="entry name" value="PTERIN_BINDING"/>
    <property type="match status" value="1"/>
</dbReference>
<evidence type="ECO:0000259" key="13">
    <source>
        <dbReference type="PROSITE" id="PS50972"/>
    </source>
</evidence>
<dbReference type="Pfam" id="PF02965">
    <property type="entry name" value="Met_synt_B12"/>
    <property type="match status" value="1"/>
</dbReference>
<dbReference type="GO" id="GO:0008270">
    <property type="term" value="F:zinc ion binding"/>
    <property type="evidence" value="ECO:0007669"/>
    <property type="project" value="UniProtKB-UniRule"/>
</dbReference>
<keyword evidence="6 10" id="KW-0479">Metal-binding</keyword>
<comment type="similarity">
    <text evidence="1">Belongs to the vitamin-B12 dependent methionine synthase family.</text>
</comment>
<comment type="cofactor">
    <cofactor evidence="10">
        <name>Zn(2+)</name>
        <dbReference type="ChEBI" id="CHEBI:29105"/>
    </cofactor>
</comment>
<comment type="function">
    <text evidence="10">Catalyzes the transfer of a methyl group from methyl-cobalamin to homocysteine, yielding enzyme-bound cob(I)alamin and methionine. Subsequently, remethylates the cofactor using methyltetrahydrofolate.</text>
</comment>
<dbReference type="Gene3D" id="3.10.196.10">
    <property type="entry name" value="Vitamin B12-dependent methionine synthase, activation domain"/>
    <property type="match status" value="1"/>
</dbReference>
<evidence type="ECO:0000256" key="9">
    <source>
        <dbReference type="NCBIfam" id="TIGR02082"/>
    </source>
</evidence>
<evidence type="ECO:0000256" key="4">
    <source>
        <dbReference type="ARBA" id="ARBA00022679"/>
    </source>
</evidence>
<dbReference type="FunFam" id="1.10.1240.10:FF:000001">
    <property type="entry name" value="Methionine synthase"/>
    <property type="match status" value="1"/>
</dbReference>
<dbReference type="Pfam" id="PF00809">
    <property type="entry name" value="Pterin_bind"/>
    <property type="match status" value="1"/>
</dbReference>
<evidence type="ECO:0000259" key="16">
    <source>
        <dbReference type="PROSITE" id="PS51337"/>
    </source>
</evidence>
<dbReference type="SUPFAM" id="SSF52242">
    <property type="entry name" value="Cobalamin (vitamin B12)-binding domain"/>
    <property type="match status" value="1"/>
</dbReference>
<gene>
    <name evidence="17" type="primary">metH</name>
    <name evidence="17" type="ORF">IMZ16_05030</name>
</gene>
<dbReference type="GO" id="GO:0031419">
    <property type="term" value="F:cobalamin binding"/>
    <property type="evidence" value="ECO:0007669"/>
    <property type="project" value="UniProtKB-UniRule"/>
</dbReference>
<evidence type="ECO:0000313" key="18">
    <source>
        <dbReference type="Proteomes" id="UP000593605"/>
    </source>
</evidence>
<organism evidence="17 18">
    <name type="scientific">Cruoricaptor ignavus</name>
    <dbReference type="NCBI Taxonomy" id="1118202"/>
    <lineage>
        <taxon>Bacteria</taxon>
        <taxon>Pseudomonadati</taxon>
        <taxon>Bacteroidota</taxon>
        <taxon>Flavobacteriia</taxon>
        <taxon>Flavobacteriales</taxon>
        <taxon>Weeksellaceae</taxon>
        <taxon>Cruoricaptor</taxon>
    </lineage>
</organism>
<evidence type="ECO:0000256" key="10">
    <source>
        <dbReference type="PIRNR" id="PIRNR000381"/>
    </source>
</evidence>
<dbReference type="EC" id="2.1.1.13" evidence="9 10"/>
<dbReference type="InterPro" id="IPR037010">
    <property type="entry name" value="VitB12-dep_Met_synth_activ_sf"/>
</dbReference>
<dbReference type="GO" id="GO:0005829">
    <property type="term" value="C:cytosol"/>
    <property type="evidence" value="ECO:0007669"/>
    <property type="project" value="TreeGrafter"/>
</dbReference>
<dbReference type="PROSITE" id="PS51337">
    <property type="entry name" value="B12_BINDING_NTER"/>
    <property type="match status" value="1"/>
</dbReference>
<dbReference type="GO" id="GO:0050667">
    <property type="term" value="P:homocysteine metabolic process"/>
    <property type="evidence" value="ECO:0007669"/>
    <property type="project" value="TreeGrafter"/>
</dbReference>
<evidence type="ECO:0000256" key="12">
    <source>
        <dbReference type="PIRSR" id="PIRSR000381-2"/>
    </source>
</evidence>
<evidence type="ECO:0000256" key="2">
    <source>
        <dbReference type="ARBA" id="ARBA00022603"/>
    </source>
</evidence>
<dbReference type="KEGG" id="civ:IMZ16_05030"/>
<dbReference type="FunFam" id="3.40.50.280:FF:000001">
    <property type="entry name" value="Methionine synthase"/>
    <property type="match status" value="1"/>
</dbReference>
<dbReference type="SUPFAM" id="SSF51717">
    <property type="entry name" value="Dihydropteroate synthetase-like"/>
    <property type="match status" value="1"/>
</dbReference>
<dbReference type="GO" id="GO:0008705">
    <property type="term" value="F:methionine synthase activity"/>
    <property type="evidence" value="ECO:0007669"/>
    <property type="project" value="UniProtKB-UniRule"/>
</dbReference>
<feature type="binding site" evidence="12">
    <location>
        <begin position="860"/>
        <end position="861"/>
    </location>
    <ligand>
        <name>S-adenosyl-L-methionine</name>
        <dbReference type="ChEBI" id="CHEBI:59789"/>
    </ligand>
</feature>
<dbReference type="InterPro" id="IPR011822">
    <property type="entry name" value="MetH"/>
</dbReference>
<feature type="binding site" evidence="12">
    <location>
        <begin position="427"/>
        <end position="431"/>
    </location>
    <ligand>
        <name>methylcob(III)alamin</name>
        <dbReference type="ChEBI" id="CHEBI:28115"/>
    </ligand>
</feature>
<dbReference type="Gene3D" id="1.10.1240.10">
    <property type="entry name" value="Methionine synthase domain"/>
    <property type="match status" value="1"/>
</dbReference>
<dbReference type="GO" id="GO:0046653">
    <property type="term" value="P:tetrahydrofolate metabolic process"/>
    <property type="evidence" value="ECO:0007669"/>
    <property type="project" value="TreeGrafter"/>
</dbReference>
<evidence type="ECO:0000256" key="11">
    <source>
        <dbReference type="PIRSR" id="PIRSR000381-1"/>
    </source>
</evidence>
<feature type="binding site" evidence="12">
    <location>
        <position position="617"/>
    </location>
    <ligand>
        <name>S-adenosyl-L-methionine</name>
        <dbReference type="ChEBI" id="CHEBI:59789"/>
    </ligand>
</feature>
<feature type="binding site" evidence="12">
    <location>
        <position position="364"/>
    </location>
    <ligand>
        <name>methylcob(III)alamin</name>
        <dbReference type="ChEBI" id="CHEBI:28115"/>
    </ligand>
</feature>
<comment type="pathway">
    <text evidence="10">Amino-acid biosynthesis; L-methionine biosynthesis via de novo pathway; L-methionine from L-homocysteine (MetH route): step 1/1.</text>
</comment>
<dbReference type="SMART" id="SM01018">
    <property type="entry name" value="B12-binding_2"/>
    <property type="match status" value="1"/>
</dbReference>
<evidence type="ECO:0000256" key="1">
    <source>
        <dbReference type="ARBA" id="ARBA00010398"/>
    </source>
</evidence>
<feature type="domain" description="AdoMet activation" evidence="14">
    <location>
        <begin position="567"/>
        <end position="895"/>
    </location>
</feature>
<dbReference type="InterPro" id="IPR036594">
    <property type="entry name" value="Meth_synthase_dom"/>
</dbReference>
<keyword evidence="10" id="KW-0862">Zinc</keyword>
<dbReference type="Pfam" id="PF02310">
    <property type="entry name" value="B12-binding"/>
    <property type="match status" value="1"/>
</dbReference>
<dbReference type="UniPathway" id="UPA00051">
    <property type="reaction ID" value="UER00081"/>
</dbReference>
<keyword evidence="10" id="KW-0486">Methionine biosynthesis</keyword>
<dbReference type="PIRSF" id="PIRSF000381">
    <property type="entry name" value="MetH"/>
    <property type="match status" value="1"/>
</dbReference>
<dbReference type="Gene3D" id="3.40.50.280">
    <property type="entry name" value="Cobalamin-binding domain"/>
    <property type="match status" value="1"/>
</dbReference>
<dbReference type="Gene3D" id="1.10.288.10">
    <property type="entry name" value="Cobalamin-dependent Methionine Synthase, domain 2"/>
    <property type="match status" value="1"/>
</dbReference>
<comment type="domain">
    <text evidence="10">Modular enzyme with four functionally distinct domains. The isolated Hcy-binding domain catalyzes methyl transfer from free methylcobalamin to homocysteine. The Hcy-binding domain in association with the pterin-binding domain catalyzes the methylation of cob(I)alamin by methyltetrahydrofolate and the methylation of homocysteine. The B12-binding domain binds the cofactor. The AdoMet activation domain binds S-adenosyl-L-methionine. Under aerobic conditions cob(I)alamin can be converted to inactive cob(II)alamin. Reductive methylation by S-adenosyl-L-methionine and flavodoxin regenerates methylcobalamin.</text>
</comment>
<dbReference type="PANTHER" id="PTHR45833:SF1">
    <property type="entry name" value="METHIONINE SYNTHASE"/>
    <property type="match status" value="1"/>
</dbReference>
<keyword evidence="2 10" id="KW-0489">Methyltransferase</keyword>
<comment type="cofactor">
    <cofactor evidence="10 11">
        <name>methylcob(III)alamin</name>
        <dbReference type="ChEBI" id="CHEBI:28115"/>
    </cofactor>
</comment>
<dbReference type="InterPro" id="IPR011005">
    <property type="entry name" value="Dihydropteroate_synth-like_sf"/>
</dbReference>
<dbReference type="CDD" id="cd00740">
    <property type="entry name" value="MeTr"/>
    <property type="match status" value="1"/>
</dbReference>
<keyword evidence="5 10" id="KW-0949">S-adenosyl-L-methionine</keyword>
<evidence type="ECO:0000256" key="3">
    <source>
        <dbReference type="ARBA" id="ARBA00022628"/>
    </source>
</evidence>
<accession>A0A7M1T731</accession>
<keyword evidence="8 10" id="KW-0170">Cobalt</keyword>
<dbReference type="InterPro" id="IPR050554">
    <property type="entry name" value="Met_Synthase/Corrinoid"/>
</dbReference>
<keyword evidence="3 10" id="KW-0846">Cobalamin</keyword>
<feature type="binding site" evidence="12">
    <location>
        <position position="531"/>
    </location>
    <ligand>
        <name>methylcob(III)alamin</name>
        <dbReference type="ChEBI" id="CHEBI:28115"/>
    </ligand>
</feature>
<feature type="binding site" evidence="12">
    <location>
        <position position="475"/>
    </location>
    <ligand>
        <name>methylcob(III)alamin</name>
        <dbReference type="ChEBI" id="CHEBI:28115"/>
    </ligand>
</feature>
<dbReference type="EMBL" id="CP063145">
    <property type="protein sequence ID" value="QOR74783.1"/>
    <property type="molecule type" value="Genomic_DNA"/>
</dbReference>
<feature type="binding site" description="axial binding residue" evidence="11">
    <location>
        <position position="430"/>
    </location>
    <ligand>
        <name>methylcob(III)alamin</name>
        <dbReference type="ChEBI" id="CHEBI:28115"/>
    </ligand>
    <ligandPart>
        <name>Co</name>
        <dbReference type="ChEBI" id="CHEBI:27638"/>
    </ligandPart>
</feature>
<evidence type="ECO:0000256" key="8">
    <source>
        <dbReference type="ARBA" id="ARBA00023285"/>
    </source>
</evidence>
<name>A0A7M1T731_9FLAO</name>
<dbReference type="InterPro" id="IPR004223">
    <property type="entry name" value="VitB12-dep_Met_synth_activ_dom"/>
</dbReference>
<feature type="binding site" evidence="12">
    <location>
        <position position="479"/>
    </location>
    <ligand>
        <name>methylcob(III)alamin</name>
        <dbReference type="ChEBI" id="CHEBI:28115"/>
    </ligand>
</feature>
<feature type="binding site" evidence="12">
    <location>
        <position position="805"/>
    </location>
    <ligand>
        <name>S-adenosyl-L-methionine</name>
        <dbReference type="ChEBI" id="CHEBI:59789"/>
    </ligand>
</feature>
<sequence>MAEYNYRTDFRPMKLSGLEPLIITPESNFINVGERTNVAGSKKFLRLIKEENFAEALEIARHQVENGAQILDVNFDDGMLDGQYCMVKFLNLVAAEPDIARIPIMIDSSKWEIIEAGLKVVQGKAVVNSISLKGGEAEFIRQAKLVKRYGAALIVMAFDEIGQADNLERRIEIAKRSYEILTEKVNFPPQDIIFDLNIFPVATGMEEHRRNALDFIEATKWVRENLPYVSVSGGVSNVSFSFRGNDRVREAMHSVFLFHAIKTGMNMGIVNPAMLEVYDEIPPDLLALVEDVILDRRADATERLLDYSEKNKSAKKTTTEDLQWRRENLQERITYALVKGIDKFIEEDVEEARQNSARPLEVIENQLMTGMSVVGDLFGSGKMFLPQVVKSARVMKKAVAYLQPFIEAEKSADEKSNGKILMATVKGDVHDIGKNIVSVVLGCNNYEIVDLGVMVPAEKILETAVREKVDIIGLSGLITPSLDEMVFVASELERQNLNFPLMIGGATTSKAHTAVKIDPSYKNAVVHVADASRSVGVVTALLGENSGQFVAELKMEYAEFRENFLNRQVEKKYVSIEKARENKFQIDWENAEISEPKQLGVQTIENQNLGDLVGFIDWTPFFRSWQLFGKFPQILEDEIVGEEATKLFADAQKMLGEIISQKLLTAKAVYGIFPANSNDRDDILVRDLGGNTQTIFRTLRQQAERSEGKSYLALSDFIAPESSGRQDYIGAFCVCAGFGAEELAKKFEQENDDYNAIMVKALADRLAEAFAEFLHREIRTKIWAYSENENLENEDLISEKYKGIRPAPGYPACPDHLEKLSIFSLLNVEENIGVHLTESMAMYPTAAVSGYYFGNPEAKYFGVGRIGRDQLEDYAQRKNMDAELAAKWLAPNLAD</sequence>
<dbReference type="PROSITE" id="PS50974">
    <property type="entry name" value="ADOMET_ACTIVATION"/>
    <property type="match status" value="1"/>
</dbReference>
<dbReference type="Gene3D" id="3.20.20.20">
    <property type="entry name" value="Dihydropteroate synthase-like"/>
    <property type="match status" value="1"/>
</dbReference>
<dbReference type="SUPFAM" id="SSF47644">
    <property type="entry name" value="Methionine synthase domain"/>
    <property type="match status" value="1"/>
</dbReference>
<evidence type="ECO:0000259" key="15">
    <source>
        <dbReference type="PROSITE" id="PS51332"/>
    </source>
</evidence>
<dbReference type="GO" id="GO:0032259">
    <property type="term" value="P:methylation"/>
    <property type="evidence" value="ECO:0007669"/>
    <property type="project" value="UniProtKB-KW"/>
</dbReference>
<dbReference type="InterPro" id="IPR000489">
    <property type="entry name" value="Pterin-binding_dom"/>
</dbReference>
<dbReference type="SUPFAM" id="SSF56507">
    <property type="entry name" value="Methionine synthase activation domain-like"/>
    <property type="match status" value="1"/>
</dbReference>